<protein>
    <recommendedName>
        <fullName evidence="1">Transposase IS204/IS1001/IS1096/IS1165 DDE domain-containing protein</fullName>
    </recommendedName>
</protein>
<evidence type="ECO:0000313" key="7">
    <source>
        <dbReference type="Proteomes" id="UP000014158"/>
    </source>
</evidence>
<evidence type="ECO:0000313" key="5">
    <source>
        <dbReference type="EMBL" id="EOT74243.1"/>
    </source>
</evidence>
<keyword evidence="7" id="KW-1185">Reference proteome</keyword>
<gene>
    <name evidence="5" type="ORF">I590_03104</name>
    <name evidence="4" type="ORF">I590_04204</name>
    <name evidence="3" type="ORF">UAK_01089</name>
    <name evidence="2" type="ORF">UAK_03175</name>
</gene>
<organism evidence="2 6">
    <name type="scientific">Enterococcus raffinosus ATCC 49464</name>
    <dbReference type="NCBI Taxonomy" id="1158602"/>
    <lineage>
        <taxon>Bacteria</taxon>
        <taxon>Bacillati</taxon>
        <taxon>Bacillota</taxon>
        <taxon>Bacilli</taxon>
        <taxon>Lactobacillales</taxon>
        <taxon>Enterococcaceae</taxon>
        <taxon>Enterococcus</taxon>
    </lineage>
</organism>
<evidence type="ECO:0000313" key="4">
    <source>
        <dbReference type="EMBL" id="EOT70864.1"/>
    </source>
</evidence>
<dbReference type="InterPro" id="IPR002560">
    <property type="entry name" value="Transposase_DDE"/>
</dbReference>
<dbReference type="EMBL" id="ASWF01000004">
    <property type="protein sequence ID" value="EOT74243.1"/>
    <property type="molecule type" value="Genomic_DNA"/>
</dbReference>
<evidence type="ECO:0000313" key="2">
    <source>
        <dbReference type="EMBL" id="EOH75531.1"/>
    </source>
</evidence>
<dbReference type="Pfam" id="PF01610">
    <property type="entry name" value="DDE_Tnp_ISL3"/>
    <property type="match status" value="1"/>
</dbReference>
<comment type="caution">
    <text evidence="2">The sequence shown here is derived from an EMBL/GenBank/DDBJ whole genome shotgun (WGS) entry which is preliminary data.</text>
</comment>
<dbReference type="EMBL" id="ASWF01000007">
    <property type="protein sequence ID" value="EOT70864.1"/>
    <property type="molecule type" value="Genomic_DNA"/>
</dbReference>
<dbReference type="PATRIC" id="fig|1158602.3.peg.1101"/>
<dbReference type="HOGENOM" id="CLU_041900_1_3_9"/>
<name>R2R4N0_9ENTE</name>
<dbReference type="NCBIfam" id="NF033550">
    <property type="entry name" value="transpos_ISL3"/>
    <property type="match status" value="1"/>
</dbReference>
<reference evidence="2 6" key="1">
    <citation type="submission" date="2013-02" db="EMBL/GenBank/DDBJ databases">
        <title>The Genome Sequence of Enterococcus raffinosus ATCC_49464.</title>
        <authorList>
            <consortium name="The Broad Institute Genome Sequencing Platform"/>
            <consortium name="The Broad Institute Genome Sequencing Center for Infectious Disease"/>
            <person name="Earl A.M."/>
            <person name="Gilmore M.S."/>
            <person name="Lebreton F."/>
            <person name="Walker B."/>
            <person name="Young S.K."/>
            <person name="Zeng Q."/>
            <person name="Gargeya S."/>
            <person name="Fitzgerald M."/>
            <person name="Haas B."/>
            <person name="Abouelleil A."/>
            <person name="Alvarado L."/>
            <person name="Arachchi H.M."/>
            <person name="Berlin A.M."/>
            <person name="Chapman S.B."/>
            <person name="Dewar J."/>
            <person name="Goldberg J."/>
            <person name="Griggs A."/>
            <person name="Gujja S."/>
            <person name="Hansen M."/>
            <person name="Howarth C."/>
            <person name="Imamovic A."/>
            <person name="Larimer J."/>
            <person name="McCowan C."/>
            <person name="Murphy C."/>
            <person name="Neiman D."/>
            <person name="Pearson M."/>
            <person name="Priest M."/>
            <person name="Roberts A."/>
            <person name="Saif S."/>
            <person name="Shea T."/>
            <person name="Sisk P."/>
            <person name="Sykes S."/>
            <person name="Wortman J."/>
            <person name="Nusbaum C."/>
            <person name="Birren B."/>
        </authorList>
    </citation>
    <scope>NUCLEOTIDE SEQUENCE [LARGE SCALE GENOMIC DNA]</scope>
    <source>
        <strain evidence="2 6">ATCC 49464</strain>
    </source>
</reference>
<accession>R2R4N0</accession>
<evidence type="ECO:0000313" key="3">
    <source>
        <dbReference type="EMBL" id="EOH79936.1"/>
    </source>
</evidence>
<reference evidence="4 7" key="2">
    <citation type="submission" date="2013-03" db="EMBL/GenBank/DDBJ databases">
        <title>The Genome Sequence of Enterococcus raffinosus ATCC_49464 (PacBio/Illumina hybrid assembly).</title>
        <authorList>
            <consortium name="The Broad Institute Genomics Platform"/>
            <consortium name="The Broad Institute Genome Sequencing Center for Infectious Disease"/>
            <person name="Earl A."/>
            <person name="Russ C."/>
            <person name="Gilmore M."/>
            <person name="Surin D."/>
            <person name="Walker B."/>
            <person name="Young S."/>
            <person name="Zeng Q."/>
            <person name="Gargeya S."/>
            <person name="Fitzgerald M."/>
            <person name="Haas B."/>
            <person name="Abouelleil A."/>
            <person name="Allen A.W."/>
            <person name="Alvarado L."/>
            <person name="Arachchi H.M."/>
            <person name="Berlin A.M."/>
            <person name="Chapman S.B."/>
            <person name="Gainer-Dewar J."/>
            <person name="Goldberg J."/>
            <person name="Griggs A."/>
            <person name="Gujja S."/>
            <person name="Hansen M."/>
            <person name="Howarth C."/>
            <person name="Imamovic A."/>
            <person name="Ireland A."/>
            <person name="Larimer J."/>
            <person name="McCowan C."/>
            <person name="Murphy C."/>
            <person name="Pearson M."/>
            <person name="Poon T.W."/>
            <person name="Priest M."/>
            <person name="Roberts A."/>
            <person name="Saif S."/>
            <person name="Shea T."/>
            <person name="Sisk P."/>
            <person name="Sykes S."/>
            <person name="Wortman J."/>
            <person name="Nusbaum C."/>
            <person name="Birren B."/>
        </authorList>
    </citation>
    <scope>NUCLEOTIDE SEQUENCE [LARGE SCALE GENOMIC DNA]</scope>
    <source>
        <strain evidence="4 7">ATCC 49464</strain>
    </source>
</reference>
<sequence>MMDGETNQLFDILENRQLSYLKKYFYRFSTSQRGHVTHIVMDMYSPYMSLVHKLFPKAKLLIDCFHIVQHIGRTFRNHRISWTNLFLKDPQDRSKGKQLKRYWKLLQKNQDKLNYQKPIWRPSFKKHLTETEIVDRLLSYSDELKIGCDIYQGFLYRVKKWDVLGFSELLALDDTALPNQCQTTLNTFKKYHKQIKNARRYPYSNGPLECLNNHIKVLKRNAYGFRDFYHFKLRIFYAMEKHS</sequence>
<dbReference type="Proteomes" id="UP000013877">
    <property type="component" value="Unassembled WGS sequence"/>
</dbReference>
<evidence type="ECO:0000313" key="6">
    <source>
        <dbReference type="Proteomes" id="UP000013877"/>
    </source>
</evidence>
<dbReference type="EMBL" id="AJAL01000017">
    <property type="protein sequence ID" value="EOH75531.1"/>
    <property type="molecule type" value="Genomic_DNA"/>
</dbReference>
<dbReference type="EMBL" id="AJAL01000004">
    <property type="protein sequence ID" value="EOH79936.1"/>
    <property type="molecule type" value="Genomic_DNA"/>
</dbReference>
<dbReference type="PANTHER" id="PTHR33498">
    <property type="entry name" value="TRANSPOSASE FOR INSERTION SEQUENCE ELEMENT IS1557"/>
    <property type="match status" value="1"/>
</dbReference>
<evidence type="ECO:0000259" key="1">
    <source>
        <dbReference type="Pfam" id="PF01610"/>
    </source>
</evidence>
<feature type="domain" description="Transposase IS204/IS1001/IS1096/IS1165 DDE" evidence="1">
    <location>
        <begin position="5"/>
        <end position="235"/>
    </location>
</feature>
<dbReference type="PANTHER" id="PTHR33498:SF1">
    <property type="entry name" value="TRANSPOSASE FOR INSERTION SEQUENCE ELEMENT IS1557"/>
    <property type="match status" value="1"/>
</dbReference>
<dbReference type="InterPro" id="IPR047951">
    <property type="entry name" value="Transpos_ISL3"/>
</dbReference>
<dbReference type="Proteomes" id="UP000014158">
    <property type="component" value="Unassembled WGS sequence"/>
</dbReference>
<dbReference type="AlphaFoldDB" id="R2R4N0"/>
<dbReference type="eggNOG" id="COG3464">
    <property type="taxonomic scope" value="Bacteria"/>
</dbReference>
<proteinExistence type="predicted"/>